<evidence type="ECO:0000313" key="2">
    <source>
        <dbReference type="EMBL" id="RYO39763.1"/>
    </source>
</evidence>
<feature type="domain" description="Prion-inhibition and propagation HeLo" evidence="1">
    <location>
        <begin position="5"/>
        <end position="203"/>
    </location>
</feature>
<dbReference type="Gene3D" id="1.20.120.1020">
    <property type="entry name" value="Prion-inhibition and propagation, HeLo domain"/>
    <property type="match status" value="1"/>
</dbReference>
<evidence type="ECO:0000313" key="3">
    <source>
        <dbReference type="Proteomes" id="UP000293823"/>
    </source>
</evidence>
<dbReference type="InterPro" id="IPR029498">
    <property type="entry name" value="HeLo_dom"/>
</dbReference>
<organism evidence="2 3">
    <name type="scientific">Alternaria arborescens</name>
    <dbReference type="NCBI Taxonomy" id="156630"/>
    <lineage>
        <taxon>Eukaryota</taxon>
        <taxon>Fungi</taxon>
        <taxon>Dikarya</taxon>
        <taxon>Ascomycota</taxon>
        <taxon>Pezizomycotina</taxon>
        <taxon>Dothideomycetes</taxon>
        <taxon>Pleosporomycetidae</taxon>
        <taxon>Pleosporales</taxon>
        <taxon>Pleosporineae</taxon>
        <taxon>Pleosporaceae</taxon>
        <taxon>Alternaria</taxon>
        <taxon>Alternaria sect. Alternaria</taxon>
    </lineage>
</organism>
<dbReference type="EMBL" id="PEJP01000064">
    <property type="protein sequence ID" value="RYO39763.1"/>
    <property type="molecule type" value="Genomic_DNA"/>
</dbReference>
<gene>
    <name evidence="2" type="ORF">AA0113_g11162</name>
</gene>
<comment type="caution">
    <text evidence="2">The sequence shown here is derived from an EMBL/GenBank/DDBJ whole genome shotgun (WGS) entry which is preliminary data.</text>
</comment>
<dbReference type="PANTHER" id="PTHR37542">
    <property type="entry name" value="HELO DOMAIN-CONTAINING PROTEIN-RELATED"/>
    <property type="match status" value="1"/>
</dbReference>
<evidence type="ECO:0000259" key="1">
    <source>
        <dbReference type="Pfam" id="PF14479"/>
    </source>
</evidence>
<dbReference type="PANTHER" id="PTHR37542:SF3">
    <property type="entry name" value="PRION-INHIBITION AND PROPAGATION HELO DOMAIN-CONTAINING PROTEIN"/>
    <property type="match status" value="1"/>
</dbReference>
<protein>
    <recommendedName>
        <fullName evidence="1">Prion-inhibition and propagation HeLo domain-containing protein</fullName>
    </recommendedName>
</protein>
<dbReference type="Pfam" id="PF14479">
    <property type="entry name" value="HeLo"/>
    <property type="match status" value="1"/>
</dbReference>
<accession>A0A4Q4QDS6</accession>
<dbReference type="Proteomes" id="UP000293823">
    <property type="component" value="Unassembled WGS sequence"/>
</dbReference>
<dbReference type="OrthoDB" id="20872at2759"/>
<reference evidence="3" key="1">
    <citation type="journal article" date="2019" name="bioRxiv">
        <title>Genomics, evolutionary history and diagnostics of the Alternaria alternata species group including apple and Asian pear pathotypes.</title>
        <authorList>
            <person name="Armitage A.D."/>
            <person name="Cockerton H.M."/>
            <person name="Sreenivasaprasad S."/>
            <person name="Woodhall J.W."/>
            <person name="Lane C.R."/>
            <person name="Harrison R.J."/>
            <person name="Clarkson J.P."/>
        </authorList>
    </citation>
    <scope>NUCLEOTIDE SEQUENCE [LARGE SCALE GENOMIC DNA]</scope>
    <source>
        <strain evidence="3">RGR 97.0016</strain>
    </source>
</reference>
<name>A0A4Q4QDS6_9PLEO</name>
<proteinExistence type="predicted"/>
<dbReference type="InterPro" id="IPR038305">
    <property type="entry name" value="HeLo_sf"/>
</dbReference>
<dbReference type="AlphaFoldDB" id="A0A4Q4QDS6"/>
<sequence>MEAAGLAVGVVALAGLFNNAVGCFEYVQLGHSFGTHFQTSLLKLDNARLRLSRWGQAVGLSGDLEGAQSLQEATVRREDIDNAERVLGQLLDLFAEAERLSAKYKASAKPDNSALTILDVQADMDDLGRSLHDKMRNLCIKRQNNTLLRQKVKWALYEEKHFKRLIEDIVDLVGALPEIFPAVKEEQQKLCETEVSEIKKSEAGMECLSVLLDIVKLQDKDLAAAIAAAMKSDLSNQGATFNNYNSKIAN</sequence>
<keyword evidence="3" id="KW-1185">Reference proteome</keyword>